<evidence type="ECO:0000313" key="1">
    <source>
        <dbReference type="EMBL" id="PXW75987.1"/>
    </source>
</evidence>
<dbReference type="OrthoDB" id="7555006at2"/>
<comment type="caution">
    <text evidence="1">The sequence shown here is derived from an EMBL/GenBank/DDBJ whole genome shotgun (WGS) entry which is preliminary data.</text>
</comment>
<evidence type="ECO:0000313" key="2">
    <source>
        <dbReference type="Proteomes" id="UP000248014"/>
    </source>
</evidence>
<name>A0A2V3V2T7_9SPHN</name>
<accession>A0A2V3V2T7</accession>
<dbReference type="Proteomes" id="UP000248014">
    <property type="component" value="Unassembled WGS sequence"/>
</dbReference>
<dbReference type="EMBL" id="QJJM01000006">
    <property type="protein sequence ID" value="PXW75987.1"/>
    <property type="molecule type" value="Genomic_DNA"/>
</dbReference>
<keyword evidence="2" id="KW-1185">Reference proteome</keyword>
<gene>
    <name evidence="1" type="ORF">C7451_106151</name>
</gene>
<protein>
    <submittedName>
        <fullName evidence="1">Uncharacterized protein</fullName>
    </submittedName>
</protein>
<sequence length="221" mass="22946">MSLPDSTAAAALDARIIKPVWFAFLDIDGDPVRANTSGADWTPSGTGDPDLDGQLFTGIGAAFVNISSVQVREGGSESVTAELSGLPGIDDETLATIGDRANWQGRVARLWRIIRNSANVQQGGYQAYYTGYMTALDIGGNDQGQIIRVTIETYLAAFRAASNRTYLDQERYDSGDLSARAAIAIANGINANPATAGTGGAIIGGPSFGIGGGFGPPPFAQ</sequence>
<dbReference type="RefSeq" id="WP_110298666.1">
    <property type="nucleotide sequence ID" value="NZ_QJJM01000006.1"/>
</dbReference>
<organism evidence="1 2">
    <name type="scientific">Blastomonas natatoria</name>
    <dbReference type="NCBI Taxonomy" id="34015"/>
    <lineage>
        <taxon>Bacteria</taxon>
        <taxon>Pseudomonadati</taxon>
        <taxon>Pseudomonadota</taxon>
        <taxon>Alphaproteobacteria</taxon>
        <taxon>Sphingomonadales</taxon>
        <taxon>Sphingomonadaceae</taxon>
        <taxon>Blastomonas</taxon>
    </lineage>
</organism>
<reference evidence="1 2" key="1">
    <citation type="submission" date="2018-05" db="EMBL/GenBank/DDBJ databases">
        <title>Genomic Encyclopedia of Type Strains, Phase IV (KMG-IV): sequencing the most valuable type-strain genomes for metagenomic binning, comparative biology and taxonomic classification.</title>
        <authorList>
            <person name="Goeker M."/>
        </authorList>
    </citation>
    <scope>NUCLEOTIDE SEQUENCE [LARGE SCALE GENOMIC DNA]</scope>
    <source>
        <strain evidence="1 2">DSM 3183</strain>
    </source>
</reference>
<dbReference type="AlphaFoldDB" id="A0A2V3V2T7"/>
<proteinExistence type="predicted"/>